<dbReference type="OrthoDB" id="9778870at2"/>
<keyword evidence="4 6" id="KW-0067">ATP-binding</keyword>
<evidence type="ECO:0000256" key="4">
    <source>
        <dbReference type="ARBA" id="ARBA00022840"/>
    </source>
</evidence>
<evidence type="ECO:0000256" key="1">
    <source>
        <dbReference type="ARBA" id="ARBA00005417"/>
    </source>
</evidence>
<dbReference type="InterPro" id="IPR003593">
    <property type="entry name" value="AAA+_ATPase"/>
</dbReference>
<evidence type="ECO:0000313" key="7">
    <source>
        <dbReference type="Proteomes" id="UP000265750"/>
    </source>
</evidence>
<dbReference type="PANTHER" id="PTHR46743">
    <property type="entry name" value="TEICHOIC ACIDS EXPORT ATP-BINDING PROTEIN TAGH"/>
    <property type="match status" value="1"/>
</dbReference>
<accession>A0A3A1WRZ1</accession>
<dbReference type="Proteomes" id="UP000265750">
    <property type="component" value="Unassembled WGS sequence"/>
</dbReference>
<dbReference type="GO" id="GO:0016020">
    <property type="term" value="C:membrane"/>
    <property type="evidence" value="ECO:0007669"/>
    <property type="project" value="InterPro"/>
</dbReference>
<dbReference type="PANTHER" id="PTHR46743:SF2">
    <property type="entry name" value="TEICHOIC ACIDS EXPORT ATP-BINDING PROTEIN TAGH"/>
    <property type="match status" value="1"/>
</dbReference>
<dbReference type="PROSITE" id="PS00211">
    <property type="entry name" value="ABC_TRANSPORTER_1"/>
    <property type="match status" value="1"/>
</dbReference>
<evidence type="ECO:0000313" key="6">
    <source>
        <dbReference type="EMBL" id="RIY03776.1"/>
    </source>
</evidence>
<dbReference type="InterPro" id="IPR017871">
    <property type="entry name" value="ABC_transporter-like_CS"/>
</dbReference>
<dbReference type="GO" id="GO:0005524">
    <property type="term" value="F:ATP binding"/>
    <property type="evidence" value="ECO:0007669"/>
    <property type="project" value="UniProtKB-KW"/>
</dbReference>
<dbReference type="InterPro" id="IPR003439">
    <property type="entry name" value="ABC_transporter-like_ATP-bd"/>
</dbReference>
<dbReference type="InterPro" id="IPR027417">
    <property type="entry name" value="P-loop_NTPase"/>
</dbReference>
<dbReference type="Gene3D" id="3.40.50.300">
    <property type="entry name" value="P-loop containing nucleotide triphosphate hydrolases"/>
    <property type="match status" value="1"/>
</dbReference>
<dbReference type="InterPro" id="IPR050683">
    <property type="entry name" value="Bact_Polysacc_Export_ATP-bd"/>
</dbReference>
<dbReference type="PROSITE" id="PS50893">
    <property type="entry name" value="ABC_TRANSPORTER_2"/>
    <property type="match status" value="1"/>
</dbReference>
<protein>
    <submittedName>
        <fullName evidence="6">ABC transporter ATP-binding protein</fullName>
    </submittedName>
</protein>
<evidence type="ECO:0000256" key="2">
    <source>
        <dbReference type="ARBA" id="ARBA00022448"/>
    </source>
</evidence>
<reference evidence="7" key="1">
    <citation type="submission" date="2018-09" db="EMBL/GenBank/DDBJ databases">
        <authorList>
            <person name="Tuo L."/>
        </authorList>
    </citation>
    <scope>NUCLEOTIDE SEQUENCE [LARGE SCALE GENOMIC DNA]</scope>
    <source>
        <strain evidence="7">M2BS4Y-1</strain>
    </source>
</reference>
<sequence length="250" mass="27018">MASIAFHDVSVDIPVFNATNRSLKNNIISAATGGQISPRDTRRISVRAIDGLTLNLEHGTRVGLVGHNGAGKSTMLRVMAGIYTPTGGRVAVDGDVAPMFDLAFGMDPDATGWDNIILRGRLLGFSKSEIRRRMDEIGAVSDLGAFLDMPLRTYSSGMATRLAFAVSTSIRPDILLIDEGIGAGDAAFLQQAKERMQRFIGEAGLLVIASHSNDLLRQWCTTALWMEHGRMRMHGDIDEVLKAYQASVSA</sequence>
<dbReference type="RefSeq" id="WP_119538432.1">
    <property type="nucleotide sequence ID" value="NZ_QYRN01000001.1"/>
</dbReference>
<dbReference type="Pfam" id="PF00005">
    <property type="entry name" value="ABC_tran"/>
    <property type="match status" value="1"/>
</dbReference>
<evidence type="ECO:0000259" key="5">
    <source>
        <dbReference type="PROSITE" id="PS50893"/>
    </source>
</evidence>
<gene>
    <name evidence="6" type="ORF">D3218_00015</name>
</gene>
<keyword evidence="7" id="KW-1185">Reference proteome</keyword>
<comment type="similarity">
    <text evidence="1">Belongs to the ABC transporter superfamily.</text>
</comment>
<name>A0A3A1WRZ1_9HYPH</name>
<dbReference type="SMART" id="SM00382">
    <property type="entry name" value="AAA"/>
    <property type="match status" value="1"/>
</dbReference>
<dbReference type="SUPFAM" id="SSF52540">
    <property type="entry name" value="P-loop containing nucleoside triphosphate hydrolases"/>
    <property type="match status" value="1"/>
</dbReference>
<dbReference type="GO" id="GO:0016887">
    <property type="term" value="F:ATP hydrolysis activity"/>
    <property type="evidence" value="ECO:0007669"/>
    <property type="project" value="InterPro"/>
</dbReference>
<organism evidence="6 7">
    <name type="scientific">Aureimonas flava</name>
    <dbReference type="NCBI Taxonomy" id="2320271"/>
    <lineage>
        <taxon>Bacteria</taxon>
        <taxon>Pseudomonadati</taxon>
        <taxon>Pseudomonadota</taxon>
        <taxon>Alphaproteobacteria</taxon>
        <taxon>Hyphomicrobiales</taxon>
        <taxon>Aurantimonadaceae</taxon>
        <taxon>Aureimonas</taxon>
    </lineage>
</organism>
<keyword evidence="3" id="KW-0547">Nucleotide-binding</keyword>
<comment type="caution">
    <text evidence="6">The sequence shown here is derived from an EMBL/GenBank/DDBJ whole genome shotgun (WGS) entry which is preliminary data.</text>
</comment>
<proteinExistence type="inferred from homology"/>
<dbReference type="GO" id="GO:0140359">
    <property type="term" value="F:ABC-type transporter activity"/>
    <property type="evidence" value="ECO:0007669"/>
    <property type="project" value="InterPro"/>
</dbReference>
<dbReference type="CDD" id="cd03220">
    <property type="entry name" value="ABC_KpsT_Wzt"/>
    <property type="match status" value="1"/>
</dbReference>
<keyword evidence="2" id="KW-0813">Transport</keyword>
<dbReference type="InterPro" id="IPR015860">
    <property type="entry name" value="ABC_transpr_TagH-like"/>
</dbReference>
<feature type="domain" description="ABC transporter" evidence="5">
    <location>
        <begin position="23"/>
        <end position="250"/>
    </location>
</feature>
<evidence type="ECO:0000256" key="3">
    <source>
        <dbReference type="ARBA" id="ARBA00022741"/>
    </source>
</evidence>
<dbReference type="EMBL" id="QYRN01000001">
    <property type="protein sequence ID" value="RIY03776.1"/>
    <property type="molecule type" value="Genomic_DNA"/>
</dbReference>
<dbReference type="AlphaFoldDB" id="A0A3A1WRZ1"/>